<dbReference type="GO" id="GO:0008643">
    <property type="term" value="P:carbohydrate transport"/>
    <property type="evidence" value="ECO:0007669"/>
    <property type="project" value="InterPro"/>
</dbReference>
<feature type="transmembrane region" description="Helical" evidence="3">
    <location>
        <begin position="74"/>
        <end position="91"/>
    </location>
</feature>
<feature type="transmembrane region" description="Helical" evidence="3">
    <location>
        <begin position="364"/>
        <end position="386"/>
    </location>
</feature>
<proteinExistence type="predicted"/>
<dbReference type="GO" id="GO:0015293">
    <property type="term" value="F:symporter activity"/>
    <property type="evidence" value="ECO:0007669"/>
    <property type="project" value="UniProtKB-KW"/>
</dbReference>
<dbReference type="EMBL" id="FMXP01000003">
    <property type="protein sequence ID" value="SDB03844.1"/>
    <property type="molecule type" value="Genomic_DNA"/>
</dbReference>
<dbReference type="InterPro" id="IPR001927">
    <property type="entry name" value="Na/Gal_symport"/>
</dbReference>
<protein>
    <submittedName>
        <fullName evidence="4">Melibiose permease</fullName>
    </submittedName>
</protein>
<keyword evidence="3" id="KW-0472">Membrane</keyword>
<keyword evidence="2" id="KW-0769">Symport</keyword>
<evidence type="ECO:0000313" key="4">
    <source>
        <dbReference type="EMBL" id="SDB03844.1"/>
    </source>
</evidence>
<dbReference type="AlphaFoldDB" id="A0A1G6A600"/>
<dbReference type="Gene3D" id="1.20.1250.20">
    <property type="entry name" value="MFS general substrate transporter like domains"/>
    <property type="match status" value="2"/>
</dbReference>
<keyword evidence="5" id="KW-1185">Reference proteome</keyword>
<dbReference type="GO" id="GO:0005886">
    <property type="term" value="C:plasma membrane"/>
    <property type="evidence" value="ECO:0007669"/>
    <property type="project" value="TreeGrafter"/>
</dbReference>
<reference evidence="4 5" key="1">
    <citation type="submission" date="2016-10" db="EMBL/GenBank/DDBJ databases">
        <authorList>
            <person name="de Groot N.N."/>
        </authorList>
    </citation>
    <scope>NUCLEOTIDE SEQUENCE [LARGE SCALE GENOMIC DNA]</scope>
    <source>
        <strain evidence="4 5">A-4</strain>
    </source>
</reference>
<feature type="transmembrane region" description="Helical" evidence="3">
    <location>
        <begin position="288"/>
        <end position="308"/>
    </location>
</feature>
<dbReference type="eggNOG" id="COG2211">
    <property type="taxonomic scope" value="Bacteria"/>
</dbReference>
<keyword evidence="3" id="KW-1133">Transmembrane helix</keyword>
<dbReference type="GO" id="GO:0006814">
    <property type="term" value="P:sodium ion transport"/>
    <property type="evidence" value="ECO:0007669"/>
    <property type="project" value="InterPro"/>
</dbReference>
<name>A0A1G6A600_9STRE</name>
<feature type="transmembrane region" description="Helical" evidence="3">
    <location>
        <begin position="257"/>
        <end position="276"/>
    </location>
</feature>
<dbReference type="Proteomes" id="UP000182508">
    <property type="component" value="Unassembled WGS sequence"/>
</dbReference>
<gene>
    <name evidence="4" type="ORF">SAMN02910293_00179</name>
</gene>
<dbReference type="CDD" id="cd17332">
    <property type="entry name" value="MFS_MelB_like"/>
    <property type="match status" value="1"/>
</dbReference>
<evidence type="ECO:0000256" key="3">
    <source>
        <dbReference type="SAM" id="Phobius"/>
    </source>
</evidence>
<organism evidence="4 5">
    <name type="scientific">Streptococcus henryi</name>
    <dbReference type="NCBI Taxonomy" id="439219"/>
    <lineage>
        <taxon>Bacteria</taxon>
        <taxon>Bacillati</taxon>
        <taxon>Bacillota</taxon>
        <taxon>Bacilli</taxon>
        <taxon>Lactobacillales</taxon>
        <taxon>Streptococcaceae</taxon>
        <taxon>Streptococcus</taxon>
    </lineage>
</organism>
<dbReference type="STRING" id="439219.SAMN02910293_00179"/>
<dbReference type="InterPro" id="IPR036259">
    <property type="entry name" value="MFS_trans_sf"/>
</dbReference>
<dbReference type="RefSeq" id="WP_074484968.1">
    <property type="nucleotide sequence ID" value="NZ_FMXP01000003.1"/>
</dbReference>
<dbReference type="PANTHER" id="PTHR11328">
    <property type="entry name" value="MAJOR FACILITATOR SUPERFAMILY DOMAIN-CONTAINING PROTEIN"/>
    <property type="match status" value="1"/>
</dbReference>
<evidence type="ECO:0000256" key="2">
    <source>
        <dbReference type="ARBA" id="ARBA00022847"/>
    </source>
</evidence>
<dbReference type="PANTHER" id="PTHR11328:SF36">
    <property type="entry name" value="MELIBIOSE PERMEASE"/>
    <property type="match status" value="1"/>
</dbReference>
<sequence>MNKKISYGIGALGKDMVYALVSGFILYYYNTILGISGTFTGIMMMLARVFDAFNDPIMGVVVEKTNTKFGKFRPWIFSGTIINALILYGMFAMPESLSGTAMLIYASLAYVLWGVSYTMMDIPFWSMIPALTKPGKEREDLTVVGRTSASIGFAIPTAITMLLVTHLGSSERQGFAYLAAGIALVFILFETICILGIKEKPTKADKTPSLKEMLQSLVSNDQAMLVVLAIILFNSSIYLTSQLALYFFKYDIGNSEIFGLFGIIGGAGQMFSMMTYPILRKRWSTRQVLIGGIGVTIFGYLLLFLLASLHQTSIIFLGLSAFIIYIGFGLVTVLTTIFLADTVDYGEWKTGQRNESVVFSMQTFVVKLASAISVLISGIGIDLIGLDVKAAQQSPETLFGLRALMTIVPIIGFVVSLCYFTKKYKLTEAETKRIAQELASRRGAEAAHD</sequence>
<keyword evidence="3" id="KW-0812">Transmembrane</keyword>
<dbReference type="InterPro" id="IPR039672">
    <property type="entry name" value="MFS_2"/>
</dbReference>
<feature type="transmembrane region" description="Helical" evidence="3">
    <location>
        <begin position="223"/>
        <end position="245"/>
    </location>
</feature>
<feature type="transmembrane region" description="Helical" evidence="3">
    <location>
        <begin position="149"/>
        <end position="169"/>
    </location>
</feature>
<feature type="transmembrane region" description="Helical" evidence="3">
    <location>
        <begin position="398"/>
        <end position="420"/>
    </location>
</feature>
<evidence type="ECO:0000256" key="1">
    <source>
        <dbReference type="ARBA" id="ARBA00022448"/>
    </source>
</evidence>
<feature type="transmembrane region" description="Helical" evidence="3">
    <location>
        <begin position="103"/>
        <end position="128"/>
    </location>
</feature>
<keyword evidence="1" id="KW-0813">Transport</keyword>
<dbReference type="Pfam" id="PF13347">
    <property type="entry name" value="MFS_2"/>
    <property type="match status" value="1"/>
</dbReference>
<dbReference type="NCBIfam" id="TIGR00792">
    <property type="entry name" value="gph"/>
    <property type="match status" value="1"/>
</dbReference>
<evidence type="ECO:0000313" key="5">
    <source>
        <dbReference type="Proteomes" id="UP000182508"/>
    </source>
</evidence>
<accession>A0A1G6A600</accession>
<dbReference type="SUPFAM" id="SSF103473">
    <property type="entry name" value="MFS general substrate transporter"/>
    <property type="match status" value="1"/>
</dbReference>
<feature type="transmembrane region" description="Helical" evidence="3">
    <location>
        <begin position="314"/>
        <end position="343"/>
    </location>
</feature>
<feature type="transmembrane region" description="Helical" evidence="3">
    <location>
        <begin position="175"/>
        <end position="197"/>
    </location>
</feature>